<evidence type="ECO:0000313" key="2">
    <source>
        <dbReference type="Proteomes" id="UP000186607"/>
    </source>
</evidence>
<reference evidence="1 2" key="1">
    <citation type="submission" date="2017-01" db="EMBL/GenBank/DDBJ databases">
        <title>Genome Analysis of Deinococcus marmoris KOPRI26562.</title>
        <authorList>
            <person name="Kim J.H."/>
            <person name="Oh H.-M."/>
        </authorList>
    </citation>
    <scope>NUCLEOTIDE SEQUENCE [LARGE SCALE GENOMIC DNA]</scope>
    <source>
        <strain evidence="1 2">KOPRI26562</strain>
    </source>
</reference>
<organism evidence="1 2">
    <name type="scientific">Deinococcus marmoris</name>
    <dbReference type="NCBI Taxonomy" id="249408"/>
    <lineage>
        <taxon>Bacteria</taxon>
        <taxon>Thermotogati</taxon>
        <taxon>Deinococcota</taxon>
        <taxon>Deinococci</taxon>
        <taxon>Deinococcales</taxon>
        <taxon>Deinococcaceae</taxon>
        <taxon>Deinococcus</taxon>
    </lineage>
</organism>
<gene>
    <name evidence="1" type="ORF">BOO71_0003946</name>
</gene>
<dbReference type="STRING" id="249408.BOO71_0003946"/>
<accession>A0A1U7P1N7</accession>
<comment type="caution">
    <text evidence="1">The sequence shown here is derived from an EMBL/GenBank/DDBJ whole genome shotgun (WGS) entry which is preliminary data.</text>
</comment>
<keyword evidence="2" id="KW-1185">Reference proteome</keyword>
<dbReference type="AlphaFoldDB" id="A0A1U7P1N7"/>
<proteinExistence type="predicted"/>
<protein>
    <submittedName>
        <fullName evidence="1">Uncharacterized protein</fullName>
    </submittedName>
</protein>
<sequence length="154" mass="16294">MVPPNFAASCSGLVARPSVGGRPGGSNRPVWAFLPSAREVIFACGGGVCQASTIPDSLFIDCPAEATVLAFASVCSPRFQEWGHGRAAGPCGSMRQMTDRRKRRPVEGGDVSRYICPESPQIRVMLWVDPSAAARFAHDALCPGRLYSLPGSAT</sequence>
<name>A0A1U7P1N7_9DEIO</name>
<evidence type="ECO:0000313" key="1">
    <source>
        <dbReference type="EMBL" id="OLV19081.1"/>
    </source>
</evidence>
<dbReference type="EMBL" id="MSTI01000044">
    <property type="protein sequence ID" value="OLV19081.1"/>
    <property type="molecule type" value="Genomic_DNA"/>
</dbReference>
<dbReference type="Proteomes" id="UP000186607">
    <property type="component" value="Unassembled WGS sequence"/>
</dbReference>